<dbReference type="PANTHER" id="PTHR43821">
    <property type="entry name" value="NAD(P)H NITROREDUCTASE YDJA-RELATED"/>
    <property type="match status" value="1"/>
</dbReference>
<feature type="domain" description="Nitroreductase" evidence="8">
    <location>
        <begin position="8"/>
        <end position="170"/>
    </location>
</feature>
<dbReference type="InterPro" id="IPR029479">
    <property type="entry name" value="Nitroreductase"/>
</dbReference>
<evidence type="ECO:0000313" key="10">
    <source>
        <dbReference type="Proteomes" id="UP000830326"/>
    </source>
</evidence>
<evidence type="ECO:0000256" key="1">
    <source>
        <dbReference type="ARBA" id="ARBA00001917"/>
    </source>
</evidence>
<keyword evidence="7" id="KW-0520">NAD</keyword>
<keyword evidence="10" id="KW-1185">Reference proteome</keyword>
<dbReference type="InterPro" id="IPR000415">
    <property type="entry name" value="Nitroreductase-like"/>
</dbReference>
<sequence>MKLIEAMKDRRSIHDFRKELVDEATLEEIFRLASWAPNHRLKEPWEVMLFQNDAARDYAELVIESYIKEGFAAGYDSVKTNKMMQGIKQFMIDIPHHALIYMEHDTDFHKFEEDYAAVCAFIQNAQLAAWEKGVGVLWTTSPYIHDHDFIEGIGLDPVYHKVAGVLQMGYPARVPRPKPRSPVDVTFRNDSFNKKI</sequence>
<dbReference type="PANTHER" id="PTHR43821:SF1">
    <property type="entry name" value="NAD(P)H NITROREDUCTASE YDJA-RELATED"/>
    <property type="match status" value="1"/>
</dbReference>
<dbReference type="Gene3D" id="3.40.109.10">
    <property type="entry name" value="NADH Oxidase"/>
    <property type="match status" value="1"/>
</dbReference>
<evidence type="ECO:0000256" key="4">
    <source>
        <dbReference type="ARBA" id="ARBA00022643"/>
    </source>
</evidence>
<dbReference type="Proteomes" id="UP000830326">
    <property type="component" value="Chromosome"/>
</dbReference>
<evidence type="ECO:0000259" key="8">
    <source>
        <dbReference type="Pfam" id="PF00881"/>
    </source>
</evidence>
<dbReference type="EMBL" id="CP095075">
    <property type="protein sequence ID" value="UOR11739.1"/>
    <property type="molecule type" value="Genomic_DNA"/>
</dbReference>
<keyword evidence="3" id="KW-0285">Flavoprotein</keyword>
<dbReference type="InterPro" id="IPR052530">
    <property type="entry name" value="NAD(P)H_nitroreductase"/>
</dbReference>
<evidence type="ECO:0000256" key="7">
    <source>
        <dbReference type="ARBA" id="ARBA00023027"/>
    </source>
</evidence>
<dbReference type="RefSeq" id="WP_245031999.1">
    <property type="nucleotide sequence ID" value="NZ_CP095075.1"/>
</dbReference>
<name>A0ABY4HA49_9BACI</name>
<proteinExistence type="inferred from homology"/>
<evidence type="ECO:0000313" key="9">
    <source>
        <dbReference type="EMBL" id="UOR11739.1"/>
    </source>
</evidence>
<dbReference type="SUPFAM" id="SSF55469">
    <property type="entry name" value="FMN-dependent nitroreductase-like"/>
    <property type="match status" value="1"/>
</dbReference>
<protein>
    <submittedName>
        <fullName evidence="9">Nitroreductase</fullName>
    </submittedName>
</protein>
<gene>
    <name evidence="9" type="ORF">MUO15_19590</name>
</gene>
<keyword evidence="4" id="KW-0288">FMN</keyword>
<comment type="cofactor">
    <cofactor evidence="1">
        <name>FMN</name>
        <dbReference type="ChEBI" id="CHEBI:58210"/>
    </cofactor>
</comment>
<dbReference type="CDD" id="cd02135">
    <property type="entry name" value="YdjA-like"/>
    <property type="match status" value="1"/>
</dbReference>
<comment type="similarity">
    <text evidence="2">Belongs to the nitroreductase family.</text>
</comment>
<organism evidence="9 10">
    <name type="scientific">Halobacillus amylolyticus</name>
    <dbReference type="NCBI Taxonomy" id="2932259"/>
    <lineage>
        <taxon>Bacteria</taxon>
        <taxon>Bacillati</taxon>
        <taxon>Bacillota</taxon>
        <taxon>Bacilli</taxon>
        <taxon>Bacillales</taxon>
        <taxon>Bacillaceae</taxon>
        <taxon>Halobacillus</taxon>
    </lineage>
</organism>
<evidence type="ECO:0000256" key="2">
    <source>
        <dbReference type="ARBA" id="ARBA00007118"/>
    </source>
</evidence>
<evidence type="ECO:0000256" key="5">
    <source>
        <dbReference type="ARBA" id="ARBA00022857"/>
    </source>
</evidence>
<dbReference type="InterPro" id="IPR026021">
    <property type="entry name" value="YdjA-like"/>
</dbReference>
<dbReference type="Pfam" id="PF00881">
    <property type="entry name" value="Nitroreductase"/>
    <property type="match status" value="1"/>
</dbReference>
<evidence type="ECO:0000256" key="6">
    <source>
        <dbReference type="ARBA" id="ARBA00023002"/>
    </source>
</evidence>
<reference evidence="9" key="1">
    <citation type="submission" date="2022-04" db="EMBL/GenBank/DDBJ databases">
        <title>Halobacillus sp. isolated from saltern.</title>
        <authorList>
            <person name="Won M."/>
            <person name="Lee C.-M."/>
            <person name="Woen H.-Y."/>
            <person name="Kwon S.-W."/>
        </authorList>
    </citation>
    <scope>NUCLEOTIDE SEQUENCE</scope>
    <source>
        <strain evidence="9">SSHM10-5</strain>
    </source>
</reference>
<accession>A0ABY4HA49</accession>
<keyword evidence="6" id="KW-0560">Oxidoreductase</keyword>
<keyword evidence="5" id="KW-0521">NADP</keyword>
<evidence type="ECO:0000256" key="3">
    <source>
        <dbReference type="ARBA" id="ARBA00022630"/>
    </source>
</evidence>